<dbReference type="AlphaFoldDB" id="A0A4R2H745"/>
<comment type="caution">
    <text evidence="1">The sequence shown here is derived from an EMBL/GenBank/DDBJ whole genome shotgun (WGS) entry which is preliminary data.</text>
</comment>
<dbReference type="Proteomes" id="UP000294508">
    <property type="component" value="Unassembled WGS sequence"/>
</dbReference>
<keyword evidence="2" id="KW-1185">Reference proteome</keyword>
<dbReference type="EMBL" id="SLWN01000011">
    <property type="protein sequence ID" value="TCO21194.1"/>
    <property type="molecule type" value="Genomic_DNA"/>
</dbReference>
<organism evidence="1 2">
    <name type="scientific">Kribbella steppae</name>
    <dbReference type="NCBI Taxonomy" id="2512223"/>
    <lineage>
        <taxon>Bacteria</taxon>
        <taxon>Bacillati</taxon>
        <taxon>Actinomycetota</taxon>
        <taxon>Actinomycetes</taxon>
        <taxon>Propionibacteriales</taxon>
        <taxon>Kribbellaceae</taxon>
        <taxon>Kribbella</taxon>
    </lineage>
</organism>
<dbReference type="OrthoDB" id="3828312at2"/>
<dbReference type="RefSeq" id="WP_132212579.1">
    <property type="nucleotide sequence ID" value="NZ_SLWN01000011.1"/>
</dbReference>
<reference evidence="1 2" key="1">
    <citation type="journal article" date="2015" name="Stand. Genomic Sci.">
        <title>Genomic Encyclopedia of Bacterial and Archaeal Type Strains, Phase III: the genomes of soil and plant-associated and newly described type strains.</title>
        <authorList>
            <person name="Whitman W.B."/>
            <person name="Woyke T."/>
            <person name="Klenk H.P."/>
            <person name="Zhou Y."/>
            <person name="Lilburn T.G."/>
            <person name="Beck B.J."/>
            <person name="De Vos P."/>
            <person name="Vandamme P."/>
            <person name="Eisen J.A."/>
            <person name="Garrity G."/>
            <person name="Hugenholtz P."/>
            <person name="Kyrpides N.C."/>
        </authorList>
    </citation>
    <scope>NUCLEOTIDE SEQUENCE [LARGE SCALE GENOMIC DNA]</scope>
    <source>
        <strain evidence="1 2">VKM Ac-2572</strain>
    </source>
</reference>
<proteinExistence type="predicted"/>
<sequence length="142" mass="15838">MDIAGFNSAFSGARRRIRSERADVGREQERLRALVSADDPAEDRDWALRLIESLAVPPAPPRQWSALYDEAGAIHADSYRTGDTVEERIAALQEARRRIWAIADRAPEDEAPHIRAMTRVLDHLEAELREPSWTDGPAGPGS</sequence>
<accession>A0A4R2H745</accession>
<evidence type="ECO:0000313" key="2">
    <source>
        <dbReference type="Proteomes" id="UP000294508"/>
    </source>
</evidence>
<name>A0A4R2H745_9ACTN</name>
<gene>
    <name evidence="1" type="ORF">EV652_111101</name>
</gene>
<evidence type="ECO:0000313" key="1">
    <source>
        <dbReference type="EMBL" id="TCO21194.1"/>
    </source>
</evidence>
<protein>
    <submittedName>
        <fullName evidence="1">Uncharacterized protein</fullName>
    </submittedName>
</protein>